<dbReference type="Proteomes" id="UP001652623">
    <property type="component" value="Chromosome 2"/>
</dbReference>
<dbReference type="PANTHER" id="PTHR22814:SF290">
    <property type="entry name" value="HMA DOMAIN-CONTAINING PROTEIN"/>
    <property type="match status" value="1"/>
</dbReference>
<dbReference type="InterPro" id="IPR006121">
    <property type="entry name" value="HMA_dom"/>
</dbReference>
<dbReference type="PROSITE" id="PS50846">
    <property type="entry name" value="HMA_2"/>
    <property type="match status" value="1"/>
</dbReference>
<feature type="region of interest" description="Disordered" evidence="2">
    <location>
        <begin position="108"/>
        <end position="129"/>
    </location>
</feature>
<dbReference type="GO" id="GO:0046872">
    <property type="term" value="F:metal ion binding"/>
    <property type="evidence" value="ECO:0007669"/>
    <property type="project" value="UniProtKB-KW"/>
</dbReference>
<evidence type="ECO:0000256" key="1">
    <source>
        <dbReference type="ARBA" id="ARBA00022723"/>
    </source>
</evidence>
<feature type="domain" description="HMA" evidence="3">
    <location>
        <begin position="3"/>
        <end position="66"/>
    </location>
</feature>
<protein>
    <submittedName>
        <fullName evidence="5">Heavy metal-associated isoprenylated plant protein 28-like</fullName>
    </submittedName>
</protein>
<evidence type="ECO:0000256" key="2">
    <source>
        <dbReference type="SAM" id="MobiDB-lite"/>
    </source>
</evidence>
<dbReference type="GeneID" id="107417567"/>
<evidence type="ECO:0000313" key="5">
    <source>
        <dbReference type="RefSeq" id="XP_024929428.3"/>
    </source>
</evidence>
<dbReference type="InParanoid" id="A0A6P6G5S2"/>
<evidence type="ECO:0000259" key="3">
    <source>
        <dbReference type="PROSITE" id="PS50846"/>
    </source>
</evidence>
<organism evidence="4 5">
    <name type="scientific">Ziziphus jujuba</name>
    <name type="common">Chinese jujube</name>
    <name type="synonym">Ziziphus sativa</name>
    <dbReference type="NCBI Taxonomy" id="326968"/>
    <lineage>
        <taxon>Eukaryota</taxon>
        <taxon>Viridiplantae</taxon>
        <taxon>Streptophyta</taxon>
        <taxon>Embryophyta</taxon>
        <taxon>Tracheophyta</taxon>
        <taxon>Spermatophyta</taxon>
        <taxon>Magnoliopsida</taxon>
        <taxon>eudicotyledons</taxon>
        <taxon>Gunneridae</taxon>
        <taxon>Pentapetalae</taxon>
        <taxon>rosids</taxon>
        <taxon>fabids</taxon>
        <taxon>Rosales</taxon>
        <taxon>Rhamnaceae</taxon>
        <taxon>Paliureae</taxon>
        <taxon>Ziziphus</taxon>
    </lineage>
</organism>
<evidence type="ECO:0000313" key="4">
    <source>
        <dbReference type="Proteomes" id="UP001652623"/>
    </source>
</evidence>
<keyword evidence="4" id="KW-1185">Reference proteome</keyword>
<dbReference type="SUPFAM" id="SSF55008">
    <property type="entry name" value="HMA, heavy metal-associated domain"/>
    <property type="match status" value="1"/>
</dbReference>
<dbReference type="KEGG" id="zju:107417567"/>
<reference evidence="5" key="2">
    <citation type="submission" date="2025-08" db="UniProtKB">
        <authorList>
            <consortium name="RefSeq"/>
        </authorList>
    </citation>
    <scope>IDENTIFICATION</scope>
    <source>
        <tissue evidence="5">Seedling</tissue>
    </source>
</reference>
<dbReference type="PANTHER" id="PTHR22814">
    <property type="entry name" value="COPPER TRANSPORT PROTEIN ATOX1-RELATED"/>
    <property type="match status" value="1"/>
</dbReference>
<dbReference type="AlphaFoldDB" id="A0A6P6G5S2"/>
<accession>A0A6P6G5S2</accession>
<dbReference type="Pfam" id="PF00403">
    <property type="entry name" value="HMA"/>
    <property type="match status" value="1"/>
</dbReference>
<dbReference type="InterPro" id="IPR036163">
    <property type="entry name" value="HMA_dom_sf"/>
</dbReference>
<gene>
    <name evidence="5" type="primary">LOC107417567</name>
</gene>
<dbReference type="Gene3D" id="3.30.70.100">
    <property type="match status" value="1"/>
</dbReference>
<reference evidence="4" key="1">
    <citation type="submission" date="2025-05" db="UniProtKB">
        <authorList>
            <consortium name="RefSeq"/>
        </authorList>
    </citation>
    <scope>NUCLEOTIDE SEQUENCE [LARGE SCALE GENOMIC DNA]</scope>
</reference>
<feature type="compositionally biased region" description="Basic residues" evidence="2">
    <location>
        <begin position="108"/>
        <end position="123"/>
    </location>
</feature>
<dbReference type="CDD" id="cd00371">
    <property type="entry name" value="HMA"/>
    <property type="match status" value="1"/>
</dbReference>
<name>A0A6P6G5S2_ZIZJJ</name>
<proteinExistence type="predicted"/>
<keyword evidence="1" id="KW-0479">Metal-binding</keyword>
<sequence length="129" mass="14713">MEMEVVELRIHLHCRACEKAVRKAVCRIKGVKCVEIDATLKKMTVLGYMDRKVATKAIRKTGRRAEAWLHSITSEDDDPLPPPPPPPPTFGVIRRCINLPTWGMRKRSSAFSNNKHKHVHAHMPRQSTL</sequence>
<dbReference type="RefSeq" id="XP_024929428.3">
    <property type="nucleotide sequence ID" value="XM_025073660.3"/>
</dbReference>